<feature type="compositionally biased region" description="Polar residues" evidence="5">
    <location>
        <begin position="426"/>
        <end position="436"/>
    </location>
</feature>
<keyword evidence="3" id="KW-0804">Transcription</keyword>
<dbReference type="Pfam" id="PF02365">
    <property type="entry name" value="NAM"/>
    <property type="match status" value="1"/>
</dbReference>
<protein>
    <recommendedName>
        <fullName evidence="6">NAC domain-containing protein</fullName>
    </recommendedName>
</protein>
<feature type="region of interest" description="Disordered" evidence="5">
    <location>
        <begin position="418"/>
        <end position="453"/>
    </location>
</feature>
<evidence type="ECO:0000256" key="3">
    <source>
        <dbReference type="ARBA" id="ARBA00023163"/>
    </source>
</evidence>
<dbReference type="GO" id="GO:0003677">
    <property type="term" value="F:DNA binding"/>
    <property type="evidence" value="ECO:0007669"/>
    <property type="project" value="UniProtKB-KW"/>
</dbReference>
<evidence type="ECO:0000259" key="6">
    <source>
        <dbReference type="PROSITE" id="PS51005"/>
    </source>
</evidence>
<dbReference type="InterPro" id="IPR003441">
    <property type="entry name" value="NAC-dom"/>
</dbReference>
<dbReference type="EMBL" id="JAXUIC010000006">
    <property type="protein sequence ID" value="KAK4585542.1"/>
    <property type="molecule type" value="Genomic_DNA"/>
</dbReference>
<keyword evidence="1" id="KW-0805">Transcription regulation</keyword>
<dbReference type="PANTHER" id="PTHR31744:SF210">
    <property type="entry name" value="NAC DOMAIN-CONTAINING PROTEIN 86-LIKE"/>
    <property type="match status" value="1"/>
</dbReference>
<accession>A0AAN7F4P9</accession>
<dbReference type="GO" id="GO:0006355">
    <property type="term" value="P:regulation of DNA-templated transcription"/>
    <property type="evidence" value="ECO:0007669"/>
    <property type="project" value="InterPro"/>
</dbReference>
<organism evidence="7 8">
    <name type="scientific">Quercus rubra</name>
    <name type="common">Northern red oak</name>
    <name type="synonym">Quercus borealis</name>
    <dbReference type="NCBI Taxonomy" id="3512"/>
    <lineage>
        <taxon>Eukaryota</taxon>
        <taxon>Viridiplantae</taxon>
        <taxon>Streptophyta</taxon>
        <taxon>Embryophyta</taxon>
        <taxon>Tracheophyta</taxon>
        <taxon>Spermatophyta</taxon>
        <taxon>Magnoliopsida</taxon>
        <taxon>eudicotyledons</taxon>
        <taxon>Gunneridae</taxon>
        <taxon>Pentapetalae</taxon>
        <taxon>rosids</taxon>
        <taxon>fabids</taxon>
        <taxon>Fagales</taxon>
        <taxon>Fagaceae</taxon>
        <taxon>Quercus</taxon>
    </lineage>
</organism>
<proteinExistence type="predicted"/>
<comment type="caution">
    <text evidence="7">The sequence shown here is derived from an EMBL/GenBank/DDBJ whole genome shotgun (WGS) entry which is preliminary data.</text>
</comment>
<dbReference type="AlphaFoldDB" id="A0AAN7F4P9"/>
<dbReference type="PANTHER" id="PTHR31744">
    <property type="entry name" value="PROTEIN CUP-SHAPED COTYLEDON 2-RELATED"/>
    <property type="match status" value="1"/>
</dbReference>
<dbReference type="Proteomes" id="UP001324115">
    <property type="component" value="Unassembled WGS sequence"/>
</dbReference>
<evidence type="ECO:0000256" key="4">
    <source>
        <dbReference type="ARBA" id="ARBA00023242"/>
    </source>
</evidence>
<keyword evidence="2" id="KW-0238">DNA-binding</keyword>
<evidence type="ECO:0000256" key="2">
    <source>
        <dbReference type="ARBA" id="ARBA00023125"/>
    </source>
</evidence>
<dbReference type="PROSITE" id="PS51005">
    <property type="entry name" value="NAC"/>
    <property type="match status" value="1"/>
</dbReference>
<dbReference type="SUPFAM" id="SSF101941">
    <property type="entry name" value="NAC domain"/>
    <property type="match status" value="1"/>
</dbReference>
<evidence type="ECO:0000313" key="7">
    <source>
        <dbReference type="EMBL" id="KAK4585542.1"/>
    </source>
</evidence>
<evidence type="ECO:0000256" key="5">
    <source>
        <dbReference type="SAM" id="MobiDB-lite"/>
    </source>
</evidence>
<evidence type="ECO:0000313" key="8">
    <source>
        <dbReference type="Proteomes" id="UP001324115"/>
    </source>
</evidence>
<keyword evidence="8" id="KW-1185">Reference proteome</keyword>
<feature type="domain" description="NAC" evidence="6">
    <location>
        <begin position="18"/>
        <end position="166"/>
    </location>
</feature>
<sequence length="453" mass="50394">MELRKSGLDHLMGKELFPFPGVRFNPTDVELVMFFLLRKVMGRKCPVEVIAEVDVYKVSPWELPDKSIVKGDLKWYFLCPIEKKYSAGARMNRATDVGHWKITGNERPVHYDNTLVGSIKTLVFHMGKAPGKRTDWVIHEYRLDNKYLAKRGVAQNGHVLCMIFHKEGLGPKNNAQYGAPFKEEDWNDGEEVGFVEVASSGFPTPASVLPNNYSSSFAAGTSQCDGSASESYLSETVLSEREVLPAVHSINVVSKEDKKNKNPIHDGTDEAALLVDESTIYKDLRDLVNTAGLSEGGYNFSTGSPDNCLYMGDLRKPLPPEAGESQHVSTNDQYPGFNANIHSVQSPLSSCDAAQQISVSDLCDPLPGFKNVSHNGLAELSSDEPEIYEGLGDLGYTYRQGCNFSTGNLDDYFSIEDLEPEAGEPQQVSDFNQMDFPNQKERKRKRQDNDEIK</sequence>
<reference evidence="7 8" key="1">
    <citation type="journal article" date="2023" name="G3 (Bethesda)">
        <title>A haplotype-resolved chromosome-scale genome for Quercus rubra L. provides insights into the genetics of adaptive traits for red oak species.</title>
        <authorList>
            <person name="Kapoor B."/>
            <person name="Jenkins J."/>
            <person name="Schmutz J."/>
            <person name="Zhebentyayeva T."/>
            <person name="Kuelheim C."/>
            <person name="Coggeshall M."/>
            <person name="Heim C."/>
            <person name="Lasky J.R."/>
            <person name="Leites L."/>
            <person name="Islam-Faridi N."/>
            <person name="Romero-Severson J."/>
            <person name="DeLeo V.L."/>
            <person name="Lucas S.M."/>
            <person name="Lazic D."/>
            <person name="Gailing O."/>
            <person name="Carlson J."/>
            <person name="Staton M."/>
        </authorList>
    </citation>
    <scope>NUCLEOTIDE SEQUENCE [LARGE SCALE GENOMIC DNA]</scope>
    <source>
        <strain evidence="7">Pseudo-F2</strain>
    </source>
</reference>
<gene>
    <name evidence="7" type="ORF">RGQ29_022978</name>
</gene>
<evidence type="ECO:0000256" key="1">
    <source>
        <dbReference type="ARBA" id="ARBA00023015"/>
    </source>
</evidence>
<keyword evidence="4" id="KW-0539">Nucleus</keyword>
<name>A0AAN7F4P9_QUERU</name>
<dbReference type="InterPro" id="IPR036093">
    <property type="entry name" value="NAC_dom_sf"/>
</dbReference>
<dbReference type="Gene3D" id="2.170.150.80">
    <property type="entry name" value="NAC domain"/>
    <property type="match status" value="1"/>
</dbReference>